<dbReference type="PANTHER" id="PTHR43318">
    <property type="entry name" value="UDP-N-ACETYLGLUCOSAMINE 4,6-DEHYDRATASE"/>
    <property type="match status" value="1"/>
</dbReference>
<feature type="domain" description="Polysaccharide biosynthesis protein CapD-like" evidence="2">
    <location>
        <begin position="118"/>
        <end position="401"/>
    </location>
</feature>
<evidence type="ECO:0000313" key="3">
    <source>
        <dbReference type="EMBL" id="KAB8133395.1"/>
    </source>
</evidence>
<sequence length="445" mass="49402">DLCPVAFVDDDITKHKMHLYDLPVTGSSKDIPDLVKSLEIEHIIIAIPSLTNGALTEVVSICNSTQARVQMVPKIEDIVSGKVSVNTLRNVDVEDVLGRQPVELDINSITEYVTNRTVMVTGAGGSIGSEICRQLMRFTPRRIVLVGHGEFSIYSIDMELRQKYGQTEIEIIPIIADVQDRKRIFSIVNEFNPEIIYHAAAHKHVPLMEYNPHEAVKNNIIGTKNVAEAADAFGIHTFVLVSTDKAVNPTNVMGATKRVAEMVVQDLATRSQTKFVAVRFGNVLGSRGSVIPLFKKQIEQGGPVTVTHPDMTRYFMTIPEASRLVIQAGTLAQGGEIFVLDMGEPVKIVDLAKNLIKLSGYSEDEIPIEFSGIRPGEKMYEELLGENEVHPEAVYEKIYVGKTVEVNKDSLLVLLESFNRFSKEGLKEQLMDIVYEENKLELVKG</sequence>
<accession>A0A7C8GSJ4</accession>
<dbReference type="RefSeq" id="WP_228275691.1">
    <property type="nucleotide sequence ID" value="NZ_ML762431.1"/>
</dbReference>
<protein>
    <submittedName>
        <fullName evidence="3">Polysaccharide biosynthesis protein</fullName>
    </submittedName>
</protein>
<evidence type="ECO:0000313" key="4">
    <source>
        <dbReference type="Proteomes" id="UP000480246"/>
    </source>
</evidence>
<dbReference type="Gene3D" id="3.40.50.720">
    <property type="entry name" value="NAD(P)-binding Rossmann-like Domain"/>
    <property type="match status" value="2"/>
</dbReference>
<evidence type="ECO:0000259" key="2">
    <source>
        <dbReference type="Pfam" id="PF02719"/>
    </source>
</evidence>
<keyword evidence="4" id="KW-1185">Reference proteome</keyword>
<comment type="similarity">
    <text evidence="1">Belongs to the polysaccharide synthase family.</text>
</comment>
<dbReference type="Pfam" id="PF02719">
    <property type="entry name" value="Polysacc_synt_2"/>
    <property type="match status" value="1"/>
</dbReference>
<feature type="non-terminal residue" evidence="3">
    <location>
        <position position="1"/>
    </location>
</feature>
<dbReference type="PANTHER" id="PTHR43318:SF1">
    <property type="entry name" value="POLYSACCHARIDE BIOSYNTHESIS PROTEIN EPSC-RELATED"/>
    <property type="match status" value="1"/>
</dbReference>
<name>A0A7C8GSJ4_9BACI</name>
<dbReference type="InterPro" id="IPR036291">
    <property type="entry name" value="NAD(P)-bd_dom_sf"/>
</dbReference>
<gene>
    <name evidence="3" type="ORF">F9U64_12325</name>
</gene>
<dbReference type="InterPro" id="IPR051203">
    <property type="entry name" value="Polysaccharide_Synthase-Rel"/>
</dbReference>
<dbReference type="AlphaFoldDB" id="A0A7C8GSJ4"/>
<dbReference type="Proteomes" id="UP000480246">
    <property type="component" value="Unassembled WGS sequence"/>
</dbReference>
<dbReference type="EMBL" id="WEID01000058">
    <property type="protein sequence ID" value="KAB8133395.1"/>
    <property type="molecule type" value="Genomic_DNA"/>
</dbReference>
<dbReference type="CDD" id="cd05237">
    <property type="entry name" value="UDP_invert_4-6DH_SDR_e"/>
    <property type="match status" value="1"/>
</dbReference>
<proteinExistence type="inferred from homology"/>
<comment type="caution">
    <text evidence="3">The sequence shown here is derived from an EMBL/GenBank/DDBJ whole genome shotgun (WGS) entry which is preliminary data.</text>
</comment>
<organism evidence="3 4">
    <name type="scientific">Gracilibacillus oryzae</name>
    <dbReference type="NCBI Taxonomy" id="1672701"/>
    <lineage>
        <taxon>Bacteria</taxon>
        <taxon>Bacillati</taxon>
        <taxon>Bacillota</taxon>
        <taxon>Bacilli</taxon>
        <taxon>Bacillales</taxon>
        <taxon>Bacillaceae</taxon>
        <taxon>Gracilibacillus</taxon>
    </lineage>
</organism>
<dbReference type="SUPFAM" id="SSF51735">
    <property type="entry name" value="NAD(P)-binding Rossmann-fold domains"/>
    <property type="match status" value="2"/>
</dbReference>
<dbReference type="InterPro" id="IPR003869">
    <property type="entry name" value="Polysac_CapD-like"/>
</dbReference>
<evidence type="ECO:0000256" key="1">
    <source>
        <dbReference type="ARBA" id="ARBA00007430"/>
    </source>
</evidence>
<reference evidence="3 4" key="1">
    <citation type="submission" date="2019-10" db="EMBL/GenBank/DDBJ databases">
        <title>Gracilibacillus sp. nov. isolated from rice seeds.</title>
        <authorList>
            <person name="He S."/>
        </authorList>
    </citation>
    <scope>NUCLEOTIDE SEQUENCE [LARGE SCALE GENOMIC DNA]</scope>
    <source>
        <strain evidence="3 4">TD8</strain>
    </source>
</reference>